<dbReference type="Pfam" id="PF02602">
    <property type="entry name" value="HEM4"/>
    <property type="match status" value="1"/>
</dbReference>
<dbReference type="Gene3D" id="3.40.50.10090">
    <property type="match status" value="2"/>
</dbReference>
<dbReference type="RefSeq" id="WP_147169579.1">
    <property type="nucleotide sequence ID" value="NZ_VOOR01000085.1"/>
</dbReference>
<dbReference type="PANTHER" id="PTHR12390:SF0">
    <property type="entry name" value="UROPORPHYRINOGEN-III SYNTHASE"/>
    <property type="match status" value="1"/>
</dbReference>
<dbReference type="GO" id="GO:0004852">
    <property type="term" value="F:uroporphyrinogen-III synthase activity"/>
    <property type="evidence" value="ECO:0007669"/>
    <property type="project" value="InterPro"/>
</dbReference>
<dbReference type="PANTHER" id="PTHR12390">
    <property type="entry name" value="UROPORPHYRINOGEN III SYNTHASE"/>
    <property type="match status" value="1"/>
</dbReference>
<dbReference type="GO" id="GO:0006780">
    <property type="term" value="P:uroporphyrinogen III biosynthetic process"/>
    <property type="evidence" value="ECO:0007669"/>
    <property type="project" value="InterPro"/>
</dbReference>
<dbReference type="InterPro" id="IPR003754">
    <property type="entry name" value="4pyrrol_synth_uPrphyn_synth"/>
</dbReference>
<keyword evidence="3" id="KW-1185">Reference proteome</keyword>
<dbReference type="InterPro" id="IPR036108">
    <property type="entry name" value="4pyrrol_syn_uPrphyn_synt_sf"/>
</dbReference>
<evidence type="ECO:0000313" key="3">
    <source>
        <dbReference type="Proteomes" id="UP000321580"/>
    </source>
</evidence>
<proteinExistence type="predicted"/>
<dbReference type="AlphaFoldDB" id="A0A5C6RGN5"/>
<dbReference type="InterPro" id="IPR039793">
    <property type="entry name" value="UROS/Hem4"/>
</dbReference>
<organism evidence="2 3">
    <name type="scientific">Phaeodactylibacter luteus</name>
    <dbReference type="NCBI Taxonomy" id="1564516"/>
    <lineage>
        <taxon>Bacteria</taxon>
        <taxon>Pseudomonadati</taxon>
        <taxon>Bacteroidota</taxon>
        <taxon>Saprospiria</taxon>
        <taxon>Saprospirales</taxon>
        <taxon>Haliscomenobacteraceae</taxon>
        <taxon>Phaeodactylibacter</taxon>
    </lineage>
</organism>
<dbReference type="GO" id="GO:0005829">
    <property type="term" value="C:cytosol"/>
    <property type="evidence" value="ECO:0007669"/>
    <property type="project" value="TreeGrafter"/>
</dbReference>
<accession>A0A5C6RGN5</accession>
<gene>
    <name evidence="2" type="ORF">FRY97_20940</name>
</gene>
<comment type="caution">
    <text evidence="2">The sequence shown here is derived from an EMBL/GenBank/DDBJ whole genome shotgun (WGS) entry which is preliminary data.</text>
</comment>
<evidence type="ECO:0000259" key="1">
    <source>
        <dbReference type="Pfam" id="PF02602"/>
    </source>
</evidence>
<reference evidence="2 3" key="1">
    <citation type="submission" date="2019-08" db="EMBL/GenBank/DDBJ databases">
        <title>Genome of Phaeodactylibacter luteus.</title>
        <authorList>
            <person name="Bowman J.P."/>
        </authorList>
    </citation>
    <scope>NUCLEOTIDE SEQUENCE [LARGE SCALE GENOMIC DNA]</scope>
    <source>
        <strain evidence="2 3">KCTC 42180</strain>
    </source>
</reference>
<dbReference type="CDD" id="cd06578">
    <property type="entry name" value="HemD"/>
    <property type="match status" value="1"/>
</dbReference>
<dbReference type="OrthoDB" id="1149788at2"/>
<evidence type="ECO:0000313" key="2">
    <source>
        <dbReference type="EMBL" id="TXB60061.1"/>
    </source>
</evidence>
<name>A0A5C6RGN5_9BACT</name>
<dbReference type="Proteomes" id="UP000321580">
    <property type="component" value="Unassembled WGS sequence"/>
</dbReference>
<dbReference type="EMBL" id="VOOR01000085">
    <property type="protein sequence ID" value="TXB60061.1"/>
    <property type="molecule type" value="Genomic_DNA"/>
</dbReference>
<sequence length="259" mass="29735">MAANGQAQEESYKPVKTILISQPKPERSPYYELEQKYGLKIDWRQFIHVEGVPAKEFRKAKVKPDEYTAVILTSKNAIDHYFRICDEMRIKVSPDMKYFCLSEAIANYLQKFIVYRKRKVFVGKRTIQDLGPALKKHKKERFLLPCSNLGAKQVSAYLEEQKFDWQDAMMYQTVSSDLSDLSDVTYDVLVFFSPLGIKSLYENFPDFKQNDTRLAIFGNSTGKEVEKQGLTINIKVPAPGVTSMATALELYLQKSNKGL</sequence>
<dbReference type="SUPFAM" id="SSF69618">
    <property type="entry name" value="HemD-like"/>
    <property type="match status" value="1"/>
</dbReference>
<feature type="domain" description="Tetrapyrrole biosynthesis uroporphyrinogen III synthase" evidence="1">
    <location>
        <begin position="60"/>
        <end position="242"/>
    </location>
</feature>
<protein>
    <submittedName>
        <fullName evidence="2">Uroporphyrinogen-III synthase</fullName>
    </submittedName>
</protein>